<dbReference type="EMBL" id="AMZH03000692">
    <property type="protein sequence ID" value="RRT82450.1"/>
    <property type="molecule type" value="Genomic_DNA"/>
</dbReference>
<name>A0A427B1U8_ENSVE</name>
<gene>
    <name evidence="1" type="ORF">B296_00019958</name>
</gene>
<dbReference type="Proteomes" id="UP000287651">
    <property type="component" value="Unassembled WGS sequence"/>
</dbReference>
<feature type="non-terminal residue" evidence="1">
    <location>
        <position position="1"/>
    </location>
</feature>
<evidence type="ECO:0000313" key="2">
    <source>
        <dbReference type="Proteomes" id="UP000287651"/>
    </source>
</evidence>
<protein>
    <submittedName>
        <fullName evidence="1">Uncharacterized protein</fullName>
    </submittedName>
</protein>
<dbReference type="PANTHER" id="PTHR33644:SF3">
    <property type="entry name" value="RING_U-BOX SUPERFAMILY PROTEIN"/>
    <property type="match status" value="1"/>
</dbReference>
<accession>A0A427B1U8</accession>
<comment type="caution">
    <text evidence="1">The sequence shown here is derived from an EMBL/GenBank/DDBJ whole genome shotgun (WGS) entry which is preliminary data.</text>
</comment>
<evidence type="ECO:0000313" key="1">
    <source>
        <dbReference type="EMBL" id="RRT82450.1"/>
    </source>
</evidence>
<reference evidence="1 2" key="1">
    <citation type="journal article" date="2014" name="Agronomy (Basel)">
        <title>A Draft Genome Sequence for Ensete ventricosum, the Drought-Tolerant Tree Against Hunger.</title>
        <authorList>
            <person name="Harrison J."/>
            <person name="Moore K.A."/>
            <person name="Paszkiewicz K."/>
            <person name="Jones T."/>
            <person name="Grant M."/>
            <person name="Ambacheew D."/>
            <person name="Muzemil S."/>
            <person name="Studholme D.J."/>
        </authorList>
    </citation>
    <scope>NUCLEOTIDE SEQUENCE [LARGE SCALE GENOMIC DNA]</scope>
</reference>
<organism evidence="1 2">
    <name type="scientific">Ensete ventricosum</name>
    <name type="common">Abyssinian banana</name>
    <name type="synonym">Musa ensete</name>
    <dbReference type="NCBI Taxonomy" id="4639"/>
    <lineage>
        <taxon>Eukaryota</taxon>
        <taxon>Viridiplantae</taxon>
        <taxon>Streptophyta</taxon>
        <taxon>Embryophyta</taxon>
        <taxon>Tracheophyta</taxon>
        <taxon>Spermatophyta</taxon>
        <taxon>Magnoliopsida</taxon>
        <taxon>Liliopsida</taxon>
        <taxon>Zingiberales</taxon>
        <taxon>Musaceae</taxon>
        <taxon>Ensete</taxon>
    </lineage>
</organism>
<proteinExistence type="predicted"/>
<dbReference type="PANTHER" id="PTHR33644">
    <property type="entry name" value="U-BOX DOMAIN-CONTAINING PROTEIN 62-RELATED"/>
    <property type="match status" value="1"/>
</dbReference>
<sequence>GSDTVEHVALPVAKVKLADIVPYDGAPGGVYSKAVEELSGSLMRHNAVVIELGSEEAVVVKCALESARMCFKARAQCNGAGSGVTGWGKLGRGVYTYRAGR</sequence>
<dbReference type="AlphaFoldDB" id="A0A427B1U8"/>